<dbReference type="AlphaFoldDB" id="A0A1V9ZC63"/>
<evidence type="ECO:0000313" key="2">
    <source>
        <dbReference type="EMBL" id="OQR95578.1"/>
    </source>
</evidence>
<comment type="caution">
    <text evidence="2">The sequence shown here is derived from an EMBL/GenBank/DDBJ whole genome shotgun (WGS) entry which is preliminary data.</text>
</comment>
<evidence type="ECO:0000313" key="3">
    <source>
        <dbReference type="Proteomes" id="UP000243217"/>
    </source>
</evidence>
<keyword evidence="1" id="KW-0812">Transmembrane</keyword>
<organism evidence="2 3">
    <name type="scientific">Thraustotheca clavata</name>
    <dbReference type="NCBI Taxonomy" id="74557"/>
    <lineage>
        <taxon>Eukaryota</taxon>
        <taxon>Sar</taxon>
        <taxon>Stramenopiles</taxon>
        <taxon>Oomycota</taxon>
        <taxon>Saprolegniomycetes</taxon>
        <taxon>Saprolegniales</taxon>
        <taxon>Achlyaceae</taxon>
        <taxon>Thraustotheca</taxon>
    </lineage>
</organism>
<keyword evidence="1" id="KW-0472">Membrane</keyword>
<dbReference type="Proteomes" id="UP000243217">
    <property type="component" value="Unassembled WGS sequence"/>
</dbReference>
<reference evidence="2 3" key="1">
    <citation type="journal article" date="2014" name="Genome Biol. Evol.">
        <title>The secreted proteins of Achlya hypogyna and Thraustotheca clavata identify the ancestral oomycete secretome and reveal gene acquisitions by horizontal gene transfer.</title>
        <authorList>
            <person name="Misner I."/>
            <person name="Blouin N."/>
            <person name="Leonard G."/>
            <person name="Richards T.A."/>
            <person name="Lane C.E."/>
        </authorList>
    </citation>
    <scope>NUCLEOTIDE SEQUENCE [LARGE SCALE GENOMIC DNA]</scope>
    <source>
        <strain evidence="2 3">ATCC 34112</strain>
    </source>
</reference>
<name>A0A1V9ZC63_9STRA</name>
<accession>A0A1V9ZC63</accession>
<evidence type="ECO:0000256" key="1">
    <source>
        <dbReference type="SAM" id="Phobius"/>
    </source>
</evidence>
<protein>
    <submittedName>
        <fullName evidence="2">Uncharacterized protein</fullName>
    </submittedName>
</protein>
<keyword evidence="1" id="KW-1133">Transmembrane helix</keyword>
<feature type="transmembrane region" description="Helical" evidence="1">
    <location>
        <begin position="34"/>
        <end position="57"/>
    </location>
</feature>
<gene>
    <name evidence="2" type="ORF">THRCLA_22111</name>
</gene>
<proteinExistence type="predicted"/>
<keyword evidence="3" id="KW-1185">Reference proteome</keyword>
<dbReference type="EMBL" id="JNBS01002084">
    <property type="protein sequence ID" value="OQR95578.1"/>
    <property type="molecule type" value="Genomic_DNA"/>
</dbReference>
<sequence>MHKQLQDPHNQEVHPFEHEEHLQLLDVKQLRQQLIVDIVASFFLVIPFYFVLAPISFLKHHN</sequence>